<sequence length="145" mass="15581">MFPIAPTLRPAAPPVSGSGRAGGSFYATTRSAAASQNCLPITPAVGFLYRRWPSDNRVAHCIWSKREHCHSSGRRSHAVVILSCSVFPRRRAARPSLADAWQGNERGGVAAAGQSRDYTALGPHTATTSPSRPRAPLRIPDNQHT</sequence>
<evidence type="ECO:0000256" key="1">
    <source>
        <dbReference type="SAM" id="MobiDB-lite"/>
    </source>
</evidence>
<gene>
    <name evidence="2" type="ORF">E2C01_082032</name>
</gene>
<proteinExistence type="predicted"/>
<comment type="caution">
    <text evidence="2">The sequence shown here is derived from an EMBL/GenBank/DDBJ whole genome shotgun (WGS) entry which is preliminary data.</text>
</comment>
<name>A0A5B7IY10_PORTR</name>
<feature type="region of interest" description="Disordered" evidence="1">
    <location>
        <begin position="95"/>
        <end position="145"/>
    </location>
</feature>
<dbReference type="Proteomes" id="UP000324222">
    <property type="component" value="Unassembled WGS sequence"/>
</dbReference>
<keyword evidence="3" id="KW-1185">Reference proteome</keyword>
<reference evidence="2 3" key="1">
    <citation type="submission" date="2019-05" db="EMBL/GenBank/DDBJ databases">
        <title>Another draft genome of Portunus trituberculatus and its Hox gene families provides insights of decapod evolution.</title>
        <authorList>
            <person name="Jeong J.-H."/>
            <person name="Song I."/>
            <person name="Kim S."/>
            <person name="Choi T."/>
            <person name="Kim D."/>
            <person name="Ryu S."/>
            <person name="Kim W."/>
        </authorList>
    </citation>
    <scope>NUCLEOTIDE SEQUENCE [LARGE SCALE GENOMIC DNA]</scope>
    <source>
        <tissue evidence="2">Muscle</tissue>
    </source>
</reference>
<dbReference type="AlphaFoldDB" id="A0A5B7IY10"/>
<protein>
    <submittedName>
        <fullName evidence="2">Uncharacterized protein</fullName>
    </submittedName>
</protein>
<dbReference type="EMBL" id="VSRR010073729">
    <property type="protein sequence ID" value="MPC87179.1"/>
    <property type="molecule type" value="Genomic_DNA"/>
</dbReference>
<organism evidence="2 3">
    <name type="scientific">Portunus trituberculatus</name>
    <name type="common">Swimming crab</name>
    <name type="synonym">Neptunus trituberculatus</name>
    <dbReference type="NCBI Taxonomy" id="210409"/>
    <lineage>
        <taxon>Eukaryota</taxon>
        <taxon>Metazoa</taxon>
        <taxon>Ecdysozoa</taxon>
        <taxon>Arthropoda</taxon>
        <taxon>Crustacea</taxon>
        <taxon>Multicrustacea</taxon>
        <taxon>Malacostraca</taxon>
        <taxon>Eumalacostraca</taxon>
        <taxon>Eucarida</taxon>
        <taxon>Decapoda</taxon>
        <taxon>Pleocyemata</taxon>
        <taxon>Brachyura</taxon>
        <taxon>Eubrachyura</taxon>
        <taxon>Portunoidea</taxon>
        <taxon>Portunidae</taxon>
        <taxon>Portuninae</taxon>
        <taxon>Portunus</taxon>
    </lineage>
</organism>
<accession>A0A5B7IY10</accession>
<evidence type="ECO:0000313" key="3">
    <source>
        <dbReference type="Proteomes" id="UP000324222"/>
    </source>
</evidence>
<evidence type="ECO:0000313" key="2">
    <source>
        <dbReference type="EMBL" id="MPC87179.1"/>
    </source>
</evidence>